<evidence type="ECO:0000313" key="5">
    <source>
        <dbReference type="EMBL" id="PWA38533.1"/>
    </source>
</evidence>
<evidence type="ECO:0000256" key="1">
    <source>
        <dbReference type="ARBA" id="ARBA00004141"/>
    </source>
</evidence>
<proteinExistence type="predicted"/>
<dbReference type="OrthoDB" id="159299at2759"/>
<evidence type="ECO:0000256" key="4">
    <source>
        <dbReference type="ARBA" id="ARBA00023136"/>
    </source>
</evidence>
<dbReference type="GO" id="GO:0030150">
    <property type="term" value="P:protein import into mitochondrial matrix"/>
    <property type="evidence" value="ECO:0007669"/>
    <property type="project" value="TreeGrafter"/>
</dbReference>
<keyword evidence="6" id="KW-1185">Reference proteome</keyword>
<protein>
    <submittedName>
        <fullName evidence="5">Mitochondrial import inner membrane translocase subunit TIM23-1</fullName>
    </submittedName>
</protein>
<comment type="caution">
    <text evidence="5">The sequence shown here is derived from an EMBL/GenBank/DDBJ whole genome shotgun (WGS) entry which is preliminary data.</text>
</comment>
<evidence type="ECO:0000313" key="6">
    <source>
        <dbReference type="Proteomes" id="UP000245207"/>
    </source>
</evidence>
<keyword evidence="3" id="KW-1133">Transmembrane helix</keyword>
<dbReference type="PANTHER" id="PTHR15371:SF0">
    <property type="entry name" value="SD19278P"/>
    <property type="match status" value="1"/>
</dbReference>
<accession>A0A2U1KPC2</accession>
<dbReference type="GO" id="GO:0005744">
    <property type="term" value="C:TIM23 mitochondrial import inner membrane translocase complex"/>
    <property type="evidence" value="ECO:0007669"/>
    <property type="project" value="TreeGrafter"/>
</dbReference>
<evidence type="ECO:0000256" key="2">
    <source>
        <dbReference type="ARBA" id="ARBA00022692"/>
    </source>
</evidence>
<dbReference type="PANTHER" id="PTHR15371">
    <property type="entry name" value="TIM23"/>
    <property type="match status" value="1"/>
</dbReference>
<dbReference type="Pfam" id="PF02466">
    <property type="entry name" value="Tim17"/>
    <property type="match status" value="1"/>
</dbReference>
<dbReference type="GO" id="GO:0008320">
    <property type="term" value="F:protein transmembrane transporter activity"/>
    <property type="evidence" value="ECO:0007669"/>
    <property type="project" value="TreeGrafter"/>
</dbReference>
<evidence type="ECO:0000256" key="3">
    <source>
        <dbReference type="ARBA" id="ARBA00022989"/>
    </source>
</evidence>
<gene>
    <name evidence="5" type="ORF">CTI12_AA576470</name>
</gene>
<sequence>MSYHGNSDDGERNQESIAQRRSWGENLTYYTGIGYLSGAVLGAGKGTIEGVKAFETGDTLKLRVNRVLNAGGLSGRMFGNRAGVIGLLYAGMESGMVAVRDVDDVFNSVAAGLGTGALFKAASGVRMFVFFQRLWSPNITFPDLLNDLGDAADSMLIVLRKVVVCENFVTVCENKDDSNV</sequence>
<comment type="subcellular location">
    <subcellularLocation>
        <location evidence="1">Membrane</location>
        <topology evidence="1">Multi-pass membrane protein</topology>
    </subcellularLocation>
</comment>
<keyword evidence="4" id="KW-0472">Membrane</keyword>
<keyword evidence="2" id="KW-0812">Transmembrane</keyword>
<organism evidence="5 6">
    <name type="scientific">Artemisia annua</name>
    <name type="common">Sweet wormwood</name>
    <dbReference type="NCBI Taxonomy" id="35608"/>
    <lineage>
        <taxon>Eukaryota</taxon>
        <taxon>Viridiplantae</taxon>
        <taxon>Streptophyta</taxon>
        <taxon>Embryophyta</taxon>
        <taxon>Tracheophyta</taxon>
        <taxon>Spermatophyta</taxon>
        <taxon>Magnoliopsida</taxon>
        <taxon>eudicotyledons</taxon>
        <taxon>Gunneridae</taxon>
        <taxon>Pentapetalae</taxon>
        <taxon>asterids</taxon>
        <taxon>campanulids</taxon>
        <taxon>Asterales</taxon>
        <taxon>Asteraceae</taxon>
        <taxon>Asteroideae</taxon>
        <taxon>Anthemideae</taxon>
        <taxon>Artemisiinae</taxon>
        <taxon>Artemisia</taxon>
    </lineage>
</organism>
<name>A0A2U1KPC2_ARTAN</name>
<dbReference type="Proteomes" id="UP000245207">
    <property type="component" value="Unassembled WGS sequence"/>
</dbReference>
<dbReference type="InterPro" id="IPR045238">
    <property type="entry name" value="Tim23-like"/>
</dbReference>
<dbReference type="STRING" id="35608.A0A2U1KPC2"/>
<dbReference type="EMBL" id="PKPP01015533">
    <property type="protein sequence ID" value="PWA38533.1"/>
    <property type="molecule type" value="Genomic_DNA"/>
</dbReference>
<reference evidence="5 6" key="1">
    <citation type="journal article" date="2018" name="Mol. Plant">
        <title>The genome of Artemisia annua provides insight into the evolution of Asteraceae family and artemisinin biosynthesis.</title>
        <authorList>
            <person name="Shen Q."/>
            <person name="Zhang L."/>
            <person name="Liao Z."/>
            <person name="Wang S."/>
            <person name="Yan T."/>
            <person name="Shi P."/>
            <person name="Liu M."/>
            <person name="Fu X."/>
            <person name="Pan Q."/>
            <person name="Wang Y."/>
            <person name="Lv Z."/>
            <person name="Lu X."/>
            <person name="Zhang F."/>
            <person name="Jiang W."/>
            <person name="Ma Y."/>
            <person name="Chen M."/>
            <person name="Hao X."/>
            <person name="Li L."/>
            <person name="Tang Y."/>
            <person name="Lv G."/>
            <person name="Zhou Y."/>
            <person name="Sun X."/>
            <person name="Brodelius P.E."/>
            <person name="Rose J.K.C."/>
            <person name="Tang K."/>
        </authorList>
    </citation>
    <scope>NUCLEOTIDE SEQUENCE [LARGE SCALE GENOMIC DNA]</scope>
    <source>
        <strain evidence="6">cv. Huhao1</strain>
        <tissue evidence="5">Leaf</tissue>
    </source>
</reference>
<dbReference type="AlphaFoldDB" id="A0A2U1KPC2"/>